<keyword evidence="3" id="KW-1185">Reference proteome</keyword>
<feature type="compositionally biased region" description="Polar residues" evidence="1">
    <location>
        <begin position="14"/>
        <end position="38"/>
    </location>
</feature>
<reference evidence="2 3" key="1">
    <citation type="submission" date="2019-03" db="EMBL/GenBank/DDBJ databases">
        <title>Genomic Encyclopedia of Type Strains, Phase IV (KMG-IV): sequencing the most valuable type-strain genomes for metagenomic binning, comparative biology and taxonomic classification.</title>
        <authorList>
            <person name="Goeker M."/>
        </authorList>
    </citation>
    <scope>NUCLEOTIDE SEQUENCE [LARGE SCALE GENOMIC DNA]</scope>
    <source>
        <strain evidence="2 3">DSM 24591</strain>
    </source>
</reference>
<accession>A0A4R3LWV4</accession>
<evidence type="ECO:0000313" key="3">
    <source>
        <dbReference type="Proteomes" id="UP000295525"/>
    </source>
</evidence>
<proteinExistence type="predicted"/>
<feature type="region of interest" description="Disordered" evidence="1">
    <location>
        <begin position="1"/>
        <end position="38"/>
    </location>
</feature>
<dbReference type="Proteomes" id="UP000295525">
    <property type="component" value="Unassembled WGS sequence"/>
</dbReference>
<evidence type="ECO:0000256" key="1">
    <source>
        <dbReference type="SAM" id="MobiDB-lite"/>
    </source>
</evidence>
<name>A0A4R3LWV4_9BURK</name>
<dbReference type="AlphaFoldDB" id="A0A4R3LWV4"/>
<gene>
    <name evidence="2" type="ORF">EDC26_1164</name>
</gene>
<organism evidence="2 3">
    <name type="scientific">Paralcaligenes ureilyticus</name>
    <dbReference type="NCBI Taxonomy" id="627131"/>
    <lineage>
        <taxon>Bacteria</taxon>
        <taxon>Pseudomonadati</taxon>
        <taxon>Pseudomonadota</taxon>
        <taxon>Betaproteobacteria</taxon>
        <taxon>Burkholderiales</taxon>
        <taxon>Alcaligenaceae</taxon>
        <taxon>Paralcaligenes</taxon>
    </lineage>
</organism>
<dbReference type="EMBL" id="SMAJ01000016">
    <property type="protein sequence ID" value="TCT03037.1"/>
    <property type="molecule type" value="Genomic_DNA"/>
</dbReference>
<protein>
    <submittedName>
        <fullName evidence="2">Uncharacterized protein</fullName>
    </submittedName>
</protein>
<comment type="caution">
    <text evidence="2">The sequence shown here is derived from an EMBL/GenBank/DDBJ whole genome shotgun (WGS) entry which is preliminary data.</text>
</comment>
<sequence length="88" mass="9252">MGFGLYNADHSAKVGTSTPTQRPAQNTKFGKVASGNNDRTPSAIAHGANVCLKIASGSLSRNADLIRIKHFPGFRLDNINVSIGLSSL</sequence>
<evidence type="ECO:0000313" key="2">
    <source>
        <dbReference type="EMBL" id="TCT03037.1"/>
    </source>
</evidence>